<reference evidence="2 3" key="1">
    <citation type="submission" date="2015-05" db="EMBL/GenBank/DDBJ databases">
        <authorList>
            <person name="Wang D.B."/>
            <person name="Wang M."/>
        </authorList>
    </citation>
    <scope>NUCLEOTIDE SEQUENCE [LARGE SCALE GENOMIC DNA]</scope>
    <source>
        <strain evidence="2">VL1</strain>
    </source>
</reference>
<dbReference type="Proteomes" id="UP000044602">
    <property type="component" value="Unassembled WGS sequence"/>
</dbReference>
<feature type="region of interest" description="Disordered" evidence="1">
    <location>
        <begin position="57"/>
        <end position="79"/>
    </location>
</feature>
<gene>
    <name evidence="2" type="ORF">BN1708_000252</name>
</gene>
<protein>
    <submittedName>
        <fullName evidence="2">Uncharacterized protein</fullName>
    </submittedName>
</protein>
<evidence type="ECO:0000313" key="2">
    <source>
        <dbReference type="EMBL" id="CRJ80442.1"/>
    </source>
</evidence>
<accession>A0A0G4KCH6</accession>
<keyword evidence="3" id="KW-1185">Reference proteome</keyword>
<dbReference type="AlphaFoldDB" id="A0A0G4KCH6"/>
<evidence type="ECO:0000313" key="3">
    <source>
        <dbReference type="Proteomes" id="UP000044602"/>
    </source>
</evidence>
<proteinExistence type="predicted"/>
<sequence length="152" mass="17304">MGSERPWRSITGPRSLPPIRASRNMLQWEWTWPGKPGSSPWPTAHYPAGARHTSPFIWPDHRSRTGVRRSPPESGGLTRIWGGQPAVIGESRSRRTMWVWLRMSPLQGGASTNVHVEGYAELCRLDWRHTACSCLMESFVERFVRHEASAMN</sequence>
<evidence type="ECO:0000256" key="1">
    <source>
        <dbReference type="SAM" id="MobiDB-lite"/>
    </source>
</evidence>
<organism evidence="2 3">
    <name type="scientific">Verticillium longisporum</name>
    <name type="common">Verticillium dahliae var. longisporum</name>
    <dbReference type="NCBI Taxonomy" id="100787"/>
    <lineage>
        <taxon>Eukaryota</taxon>
        <taxon>Fungi</taxon>
        <taxon>Dikarya</taxon>
        <taxon>Ascomycota</taxon>
        <taxon>Pezizomycotina</taxon>
        <taxon>Sordariomycetes</taxon>
        <taxon>Hypocreomycetidae</taxon>
        <taxon>Glomerellales</taxon>
        <taxon>Plectosphaerellaceae</taxon>
        <taxon>Verticillium</taxon>
    </lineage>
</organism>
<name>A0A0G4KCH6_VERLO</name>
<dbReference type="EMBL" id="CVQH01000001">
    <property type="protein sequence ID" value="CRJ80442.1"/>
    <property type="molecule type" value="Genomic_DNA"/>
</dbReference>